<protein>
    <submittedName>
        <fullName evidence="7">Methyl-accepting chemotaxis sensory transducer</fullName>
    </submittedName>
</protein>
<dbReference type="eggNOG" id="COG0840">
    <property type="taxonomic scope" value="Bacteria"/>
</dbReference>
<dbReference type="Gene3D" id="1.10.287.950">
    <property type="entry name" value="Methyl-accepting chemotaxis protein"/>
    <property type="match status" value="1"/>
</dbReference>
<dbReference type="InterPro" id="IPR025991">
    <property type="entry name" value="Chemoreceptor_zinc-bind_dom"/>
</dbReference>
<evidence type="ECO:0000259" key="5">
    <source>
        <dbReference type="PROSITE" id="PS50111"/>
    </source>
</evidence>
<dbReference type="Pfam" id="PF13682">
    <property type="entry name" value="CZB"/>
    <property type="match status" value="1"/>
</dbReference>
<keyword evidence="4" id="KW-0472">Membrane</keyword>
<dbReference type="Pfam" id="PF00015">
    <property type="entry name" value="MCPsignal"/>
    <property type="match status" value="1"/>
</dbReference>
<feature type="domain" description="HAMP" evidence="6">
    <location>
        <begin position="200"/>
        <end position="253"/>
    </location>
</feature>
<evidence type="ECO:0000256" key="1">
    <source>
        <dbReference type="ARBA" id="ARBA00023224"/>
    </source>
</evidence>
<evidence type="ECO:0000256" key="4">
    <source>
        <dbReference type="SAM" id="Phobius"/>
    </source>
</evidence>
<dbReference type="GO" id="GO:0016020">
    <property type="term" value="C:membrane"/>
    <property type="evidence" value="ECO:0007669"/>
    <property type="project" value="InterPro"/>
</dbReference>
<evidence type="ECO:0000256" key="2">
    <source>
        <dbReference type="ARBA" id="ARBA00029447"/>
    </source>
</evidence>
<keyword evidence="4" id="KW-0812">Transmembrane</keyword>
<dbReference type="CDD" id="cd06225">
    <property type="entry name" value="HAMP"/>
    <property type="match status" value="1"/>
</dbReference>
<feature type="domain" description="Methyl-accepting transducer" evidence="5">
    <location>
        <begin position="321"/>
        <end position="560"/>
    </location>
</feature>
<gene>
    <name evidence="7" type="ordered locus">Mmc1_2952</name>
</gene>
<dbReference type="GO" id="GO:0007165">
    <property type="term" value="P:signal transduction"/>
    <property type="evidence" value="ECO:0007669"/>
    <property type="project" value="UniProtKB-KW"/>
</dbReference>
<keyword evidence="1 3" id="KW-0807">Transducer</keyword>
<dbReference type="Gene3D" id="6.10.340.10">
    <property type="match status" value="1"/>
</dbReference>
<organism evidence="7 8">
    <name type="scientific">Magnetococcus marinus (strain ATCC BAA-1437 / JCM 17883 / MC-1)</name>
    <dbReference type="NCBI Taxonomy" id="156889"/>
    <lineage>
        <taxon>Bacteria</taxon>
        <taxon>Pseudomonadati</taxon>
        <taxon>Pseudomonadota</taxon>
        <taxon>Magnetococcia</taxon>
        <taxon>Magnetococcales</taxon>
        <taxon>Magnetococcaceae</taxon>
        <taxon>Magnetococcus</taxon>
    </lineage>
</organism>
<dbReference type="Proteomes" id="UP000002586">
    <property type="component" value="Chromosome"/>
</dbReference>
<dbReference type="eggNOG" id="COG3850">
    <property type="taxonomic scope" value="Bacteria"/>
</dbReference>
<dbReference type="SMART" id="SM00304">
    <property type="entry name" value="HAMP"/>
    <property type="match status" value="1"/>
</dbReference>
<evidence type="ECO:0000259" key="6">
    <source>
        <dbReference type="PROSITE" id="PS50885"/>
    </source>
</evidence>
<dbReference type="EMBL" id="CP000471">
    <property type="protein sequence ID" value="ABK45443.1"/>
    <property type="molecule type" value="Genomic_DNA"/>
</dbReference>
<dbReference type="PANTHER" id="PTHR32089:SF112">
    <property type="entry name" value="LYSOZYME-LIKE PROTEIN-RELATED"/>
    <property type="match status" value="1"/>
</dbReference>
<keyword evidence="8" id="KW-1185">Reference proteome</keyword>
<dbReference type="Gene3D" id="1.20.120.30">
    <property type="entry name" value="Aspartate receptor, ligand-binding domain"/>
    <property type="match status" value="1"/>
</dbReference>
<dbReference type="PROSITE" id="PS50885">
    <property type="entry name" value="HAMP"/>
    <property type="match status" value="1"/>
</dbReference>
<dbReference type="InterPro" id="IPR048904">
    <property type="entry name" value="Mcp40H-20-like_sensor"/>
</dbReference>
<dbReference type="STRING" id="156889.Mmc1_2952"/>
<sequence length="775" mass="84817">MVLGNYSISVRIMVLVGVLGTLSLTVMGLLLLQRMETELVTQNRAALNQLATNAKIGLENLMLAGARKNTHKFTDSLKEKSGYIVLRKDGSEAFKENRTKVDLGVEGASAFQEALKSEQVVAFETQLDGKYHLGFFIPMLNRVECHECHDTDNDIRGVFYLSRDLTEMEQRLAGTRNMAIVVTLVSIMLFVVMLWIILGRQLKGPLTELKNAVVSLSEGRLTTRLSETEHPDEVGMITHGVNEMASRLTQMIRLIHLQSASLDAAISELLEAKNQLLHESEQNHNLTRGVVDEHSRVHQAMSRIQAATQGVNQEVAAIFDETTTLSHAVQGVARATDEVNSYMARTSQSARDISQSVLGVASDVNSVADATHILDDLVARMRGALEAVSELSSTASEQSDQAHMLTEQTNEVMDRLTESASEIGKVVKMIHRIAEETSMLALNASIEAAGAGEAGKGFAVVANEVKELATQTADATKMITSYVDEIRSGTEAATAATTQISEVITALNDVNKEINLGMTEQNEVLVQVDKAMQTVVQGSQLLNQRMQQLSEAAATVVDASDHAAEQTANIAVNTSEASGSAVRVTQRNQELKESFSATLTTTEEVGVATATADKQVRAIFENHGTVMGFIRHLGLLIETTAGAGDKLREASASLDVGVLPFDIRTVKEVHLRWLRRLDQMVGGNLDVMSMDQLSNHEKCDLGRWYYGEGSQRYGNFALFQQLGGVHQKVHQVGRETWALAESGDKEAALRSMDRLRGIKDELFELLDRLFLEVED</sequence>
<dbReference type="Pfam" id="PF00672">
    <property type="entry name" value="HAMP"/>
    <property type="match status" value="1"/>
</dbReference>
<dbReference type="PROSITE" id="PS50111">
    <property type="entry name" value="CHEMOTAXIS_TRANSDUC_2"/>
    <property type="match status" value="1"/>
</dbReference>
<dbReference type="RefSeq" id="WP_011714507.1">
    <property type="nucleotide sequence ID" value="NC_008576.1"/>
</dbReference>
<evidence type="ECO:0000256" key="3">
    <source>
        <dbReference type="PROSITE-ProRule" id="PRU00284"/>
    </source>
</evidence>
<evidence type="ECO:0000313" key="7">
    <source>
        <dbReference type="EMBL" id="ABK45443.1"/>
    </source>
</evidence>
<dbReference type="Gene3D" id="3.30.450.290">
    <property type="match status" value="1"/>
</dbReference>
<dbReference type="SUPFAM" id="SSF158472">
    <property type="entry name" value="HAMP domain-like"/>
    <property type="match status" value="1"/>
</dbReference>
<feature type="transmembrane region" description="Helical" evidence="4">
    <location>
        <begin position="178"/>
        <end position="198"/>
    </location>
</feature>
<dbReference type="AlphaFoldDB" id="A0LBV0"/>
<dbReference type="OrthoDB" id="4514964at2"/>
<accession>A0LBV0</accession>
<dbReference type="HOGENOM" id="CLU_360870_0_0_5"/>
<reference evidence="8" key="1">
    <citation type="journal article" date="2009" name="Appl. Environ. Microbiol.">
        <title>Complete genome sequence of the chemolithoautotrophic marine magnetotactic coccus strain MC-1.</title>
        <authorList>
            <person name="Schubbe S."/>
            <person name="Williams T.J."/>
            <person name="Xie G."/>
            <person name="Kiss H.E."/>
            <person name="Brettin T.S."/>
            <person name="Martinez D."/>
            <person name="Ross C.A."/>
            <person name="Schuler D."/>
            <person name="Cox B.L."/>
            <person name="Nealson K.H."/>
            <person name="Bazylinski D.A."/>
        </authorList>
    </citation>
    <scope>NUCLEOTIDE SEQUENCE [LARGE SCALE GENOMIC DNA]</scope>
    <source>
        <strain evidence="8">ATCC BAA-1437 / JCM 17883 / MC-1</strain>
    </source>
</reference>
<dbReference type="KEGG" id="mgm:Mmc1_2952"/>
<reference evidence="7 8" key="2">
    <citation type="journal article" date="2012" name="Int. J. Syst. Evol. Microbiol.">
        <title>Magnetococcus marinus gen. nov., sp. nov., a marine, magnetotactic bacterium that represents a novel lineage (Magnetococcaceae fam. nov.; Magnetococcales ord. nov.) at the base of the Alphaproteobacteria.</title>
        <authorList>
            <person name="Bazylinski D.A."/>
            <person name="Williams T.J."/>
            <person name="Lefevre C.T."/>
            <person name="Berg R.J."/>
            <person name="Zhang C.L."/>
            <person name="Bowser S.S."/>
            <person name="Dean A.J."/>
            <person name="Beveridge T.J."/>
        </authorList>
    </citation>
    <scope>NUCLEOTIDE SEQUENCE [LARGE SCALE GENOMIC DNA]</scope>
    <source>
        <strain evidence="8">ATCC BAA-1437 / JCM 17883 / MC-1</strain>
    </source>
</reference>
<name>A0LBV0_MAGMM</name>
<dbReference type="Pfam" id="PF21563">
    <property type="entry name" value="Mcp40H-20_sensor"/>
    <property type="match status" value="1"/>
</dbReference>
<comment type="similarity">
    <text evidence="2">Belongs to the methyl-accepting chemotaxis (MCP) protein family.</text>
</comment>
<dbReference type="InterPro" id="IPR003660">
    <property type="entry name" value="HAMP_dom"/>
</dbReference>
<feature type="transmembrane region" description="Helical" evidence="4">
    <location>
        <begin position="12"/>
        <end position="32"/>
    </location>
</feature>
<dbReference type="SMART" id="SM00283">
    <property type="entry name" value="MA"/>
    <property type="match status" value="1"/>
</dbReference>
<dbReference type="PANTHER" id="PTHR32089">
    <property type="entry name" value="METHYL-ACCEPTING CHEMOTAXIS PROTEIN MCPB"/>
    <property type="match status" value="1"/>
</dbReference>
<evidence type="ECO:0000313" key="8">
    <source>
        <dbReference type="Proteomes" id="UP000002586"/>
    </source>
</evidence>
<proteinExistence type="inferred from homology"/>
<keyword evidence="4" id="KW-1133">Transmembrane helix</keyword>
<dbReference type="SUPFAM" id="SSF58104">
    <property type="entry name" value="Methyl-accepting chemotaxis protein (MCP) signaling domain"/>
    <property type="match status" value="1"/>
</dbReference>
<dbReference type="InterPro" id="IPR004089">
    <property type="entry name" value="MCPsignal_dom"/>
</dbReference>